<reference evidence="3" key="1">
    <citation type="journal article" date="2006" name="Science">
        <title>Phytophthora genome sequences uncover evolutionary origins and mechanisms of pathogenesis.</title>
        <authorList>
            <person name="Tyler B.M."/>
            <person name="Tripathy S."/>
            <person name="Zhang X."/>
            <person name="Dehal P."/>
            <person name="Jiang R.H."/>
            <person name="Aerts A."/>
            <person name="Arredondo F.D."/>
            <person name="Baxter L."/>
            <person name="Bensasson D."/>
            <person name="Beynon J.L."/>
            <person name="Chapman J."/>
            <person name="Damasceno C.M."/>
            <person name="Dorrance A.E."/>
            <person name="Dou D."/>
            <person name="Dickerman A.W."/>
            <person name="Dubchak I.L."/>
            <person name="Garbelotto M."/>
            <person name="Gijzen M."/>
            <person name="Gordon S.G."/>
            <person name="Govers F."/>
            <person name="Grunwald N.J."/>
            <person name="Huang W."/>
            <person name="Ivors K.L."/>
            <person name="Jones R.W."/>
            <person name="Kamoun S."/>
            <person name="Krampis K."/>
            <person name="Lamour K.H."/>
            <person name="Lee M.K."/>
            <person name="McDonald W.H."/>
            <person name="Medina M."/>
            <person name="Meijer H.J."/>
            <person name="Nordberg E.K."/>
            <person name="Maclean D.J."/>
            <person name="Ospina-Giraldo M.D."/>
            <person name="Morris P.F."/>
            <person name="Phuntumart V."/>
            <person name="Putnam N.H."/>
            <person name="Rash S."/>
            <person name="Rose J.K."/>
            <person name="Sakihama Y."/>
            <person name="Salamov A.A."/>
            <person name="Savidor A."/>
            <person name="Scheuring C.F."/>
            <person name="Smith B.M."/>
            <person name="Sobral B.W."/>
            <person name="Terry A."/>
            <person name="Torto-Alalibo T.A."/>
            <person name="Win J."/>
            <person name="Xu Z."/>
            <person name="Zhang H."/>
            <person name="Grigoriev I.V."/>
            <person name="Rokhsar D.S."/>
            <person name="Boore J.L."/>
        </authorList>
    </citation>
    <scope>NUCLEOTIDE SEQUENCE [LARGE SCALE GENOMIC DNA]</scope>
    <source>
        <strain evidence="3">Pr102</strain>
    </source>
</reference>
<dbReference type="EnsemblProtists" id="Phyra87381">
    <property type="protein sequence ID" value="Phyra87381"/>
    <property type="gene ID" value="Phyra87381"/>
</dbReference>
<dbReference type="Pfam" id="PF03184">
    <property type="entry name" value="DDE_1"/>
    <property type="match status" value="1"/>
</dbReference>
<dbReference type="InParanoid" id="H3H961"/>
<evidence type="ECO:0000313" key="3">
    <source>
        <dbReference type="Proteomes" id="UP000005238"/>
    </source>
</evidence>
<keyword evidence="3" id="KW-1185">Reference proteome</keyword>
<dbReference type="Proteomes" id="UP000005238">
    <property type="component" value="Unassembled WGS sequence"/>
</dbReference>
<evidence type="ECO:0000313" key="2">
    <source>
        <dbReference type="EnsemblProtists" id="Phyra87381"/>
    </source>
</evidence>
<dbReference type="eggNOG" id="ENOG502SQ46">
    <property type="taxonomic scope" value="Eukaryota"/>
</dbReference>
<reference evidence="2" key="2">
    <citation type="submission" date="2015-06" db="UniProtKB">
        <authorList>
            <consortium name="EnsemblProtists"/>
        </authorList>
    </citation>
    <scope>IDENTIFICATION</scope>
    <source>
        <strain evidence="2">Pr102</strain>
    </source>
</reference>
<dbReference type="InterPro" id="IPR004875">
    <property type="entry name" value="DDE_SF_endonuclease_dom"/>
</dbReference>
<dbReference type="HOGENOM" id="CLU_111812_0_0_1"/>
<feature type="domain" description="DDE-1" evidence="1">
    <location>
        <begin position="2"/>
        <end position="152"/>
    </location>
</feature>
<dbReference type="VEuPathDB" id="FungiDB:KRP22_2423"/>
<protein>
    <recommendedName>
        <fullName evidence="1">DDE-1 domain-containing protein</fullName>
    </recommendedName>
</protein>
<dbReference type="GO" id="GO:0003676">
    <property type="term" value="F:nucleic acid binding"/>
    <property type="evidence" value="ECO:0007669"/>
    <property type="project" value="InterPro"/>
</dbReference>
<organism evidence="2 3">
    <name type="scientific">Phytophthora ramorum</name>
    <name type="common">Sudden oak death agent</name>
    <dbReference type="NCBI Taxonomy" id="164328"/>
    <lineage>
        <taxon>Eukaryota</taxon>
        <taxon>Sar</taxon>
        <taxon>Stramenopiles</taxon>
        <taxon>Oomycota</taxon>
        <taxon>Peronosporomycetes</taxon>
        <taxon>Peronosporales</taxon>
        <taxon>Peronosporaceae</taxon>
        <taxon>Phytophthora</taxon>
    </lineage>
</organism>
<dbReference type="EMBL" id="DS567786">
    <property type="status" value="NOT_ANNOTATED_CDS"/>
    <property type="molecule type" value="Genomic_DNA"/>
</dbReference>
<proteinExistence type="predicted"/>
<dbReference type="OMA" id="ESAWMDA"/>
<evidence type="ECO:0000259" key="1">
    <source>
        <dbReference type="Pfam" id="PF03184"/>
    </source>
</evidence>
<name>H3H961_PHYRM</name>
<sequence>KKLPILFIARGKPGGRIEATEFDDYPEGHFYTVQESAWMDAACWRFYVERLLKYEVDGPAVLILDNFECHVSEEGQRVVTEVANALVVPLPPNSTASCQPLDVGVMGPLKAKMRTNWSGITGGTAKEKRIRAVRATIAAFDAISKETVIRSFEKAIPRYPEISL</sequence>
<dbReference type="AlphaFoldDB" id="H3H961"/>
<accession>H3H961</accession>